<reference evidence="1" key="1">
    <citation type="submission" date="2014-11" db="EMBL/GenBank/DDBJ databases">
        <authorList>
            <person name="Amaro Gonzalez C."/>
        </authorList>
    </citation>
    <scope>NUCLEOTIDE SEQUENCE</scope>
</reference>
<organism evidence="1">
    <name type="scientific">Anguilla anguilla</name>
    <name type="common">European freshwater eel</name>
    <name type="synonym">Muraena anguilla</name>
    <dbReference type="NCBI Taxonomy" id="7936"/>
    <lineage>
        <taxon>Eukaryota</taxon>
        <taxon>Metazoa</taxon>
        <taxon>Chordata</taxon>
        <taxon>Craniata</taxon>
        <taxon>Vertebrata</taxon>
        <taxon>Euteleostomi</taxon>
        <taxon>Actinopterygii</taxon>
        <taxon>Neopterygii</taxon>
        <taxon>Teleostei</taxon>
        <taxon>Anguilliformes</taxon>
        <taxon>Anguillidae</taxon>
        <taxon>Anguilla</taxon>
    </lineage>
</organism>
<reference evidence="1" key="2">
    <citation type="journal article" date="2015" name="Fish Shellfish Immunol.">
        <title>Early steps in the European eel (Anguilla anguilla)-Vibrio vulnificus interaction in the gills: Role of the RtxA13 toxin.</title>
        <authorList>
            <person name="Callol A."/>
            <person name="Pajuelo D."/>
            <person name="Ebbesson L."/>
            <person name="Teles M."/>
            <person name="MacKenzie S."/>
            <person name="Amaro C."/>
        </authorList>
    </citation>
    <scope>NUCLEOTIDE SEQUENCE</scope>
</reference>
<accession>A0A0E9WMI2</accession>
<dbReference type="AlphaFoldDB" id="A0A0E9WMI2"/>
<evidence type="ECO:0000313" key="1">
    <source>
        <dbReference type="EMBL" id="JAH91511.1"/>
    </source>
</evidence>
<name>A0A0E9WMI2_ANGAN</name>
<sequence length="74" mass="8273">MICTFFDNDTAISTQITKTTTCVVLEKDGFGTVSAQTRLTIQDCQYLQKSYRDTAGGVTMQPEPKHCLIISFNF</sequence>
<proteinExistence type="predicted"/>
<protein>
    <submittedName>
        <fullName evidence="1">Uncharacterized protein</fullName>
    </submittedName>
</protein>
<dbReference type="EMBL" id="GBXM01017066">
    <property type="protein sequence ID" value="JAH91511.1"/>
    <property type="molecule type" value="Transcribed_RNA"/>
</dbReference>